<evidence type="ECO:0000256" key="3">
    <source>
        <dbReference type="ARBA" id="ARBA00022603"/>
    </source>
</evidence>
<feature type="region of interest" description="Disordered" evidence="8">
    <location>
        <begin position="978"/>
        <end position="1077"/>
    </location>
</feature>
<feature type="compositionally biased region" description="Polar residues" evidence="8">
    <location>
        <begin position="64"/>
        <end position="82"/>
    </location>
</feature>
<keyword evidence="2" id="KW-0158">Chromosome</keyword>
<feature type="region of interest" description="Disordered" evidence="8">
    <location>
        <begin position="1"/>
        <end position="504"/>
    </location>
</feature>
<evidence type="ECO:0000259" key="11">
    <source>
        <dbReference type="PROSITE" id="PS50868"/>
    </source>
</evidence>
<dbReference type="SUPFAM" id="SSF82199">
    <property type="entry name" value="SET domain"/>
    <property type="match status" value="1"/>
</dbReference>
<protein>
    <recommendedName>
        <fullName evidence="14">SET domain-containing protein</fullName>
    </recommendedName>
</protein>
<feature type="compositionally biased region" description="Polar residues" evidence="8">
    <location>
        <begin position="758"/>
        <end position="772"/>
    </location>
</feature>
<feature type="compositionally biased region" description="Polar residues" evidence="8">
    <location>
        <begin position="826"/>
        <end position="841"/>
    </location>
</feature>
<feature type="compositionally biased region" description="Acidic residues" evidence="8">
    <location>
        <begin position="383"/>
        <end position="394"/>
    </location>
</feature>
<evidence type="ECO:0000313" key="12">
    <source>
        <dbReference type="EMBL" id="KAL0953659.1"/>
    </source>
</evidence>
<feature type="compositionally biased region" description="Basic residues" evidence="8">
    <location>
        <begin position="347"/>
        <end position="357"/>
    </location>
</feature>
<keyword evidence="7" id="KW-0862">Zinc</keyword>
<feature type="domain" description="Pre-SET" evidence="10">
    <location>
        <begin position="1323"/>
        <end position="1390"/>
    </location>
</feature>
<evidence type="ECO:0008006" key="14">
    <source>
        <dbReference type="Google" id="ProtNLM"/>
    </source>
</evidence>
<feature type="region of interest" description="Disordered" evidence="8">
    <location>
        <begin position="819"/>
        <end position="962"/>
    </location>
</feature>
<dbReference type="Gene3D" id="2.170.270.10">
    <property type="entry name" value="SET domain"/>
    <property type="match status" value="1"/>
</dbReference>
<dbReference type="PANTHER" id="PTHR46223:SF3">
    <property type="entry name" value="HISTONE-LYSINE N-METHYLTRANSFERASE SET-23"/>
    <property type="match status" value="1"/>
</dbReference>
<dbReference type="InterPro" id="IPR050973">
    <property type="entry name" value="H3K9_Histone-Lys_N-MTase"/>
</dbReference>
<evidence type="ECO:0000256" key="4">
    <source>
        <dbReference type="ARBA" id="ARBA00022679"/>
    </source>
</evidence>
<keyword evidence="4" id="KW-0808">Transferase</keyword>
<dbReference type="SMART" id="SM00468">
    <property type="entry name" value="PreSET"/>
    <property type="match status" value="1"/>
</dbReference>
<keyword evidence="6" id="KW-0479">Metal-binding</keyword>
<evidence type="ECO:0000256" key="7">
    <source>
        <dbReference type="ARBA" id="ARBA00022833"/>
    </source>
</evidence>
<dbReference type="InterPro" id="IPR003616">
    <property type="entry name" value="Post-SET_dom"/>
</dbReference>
<evidence type="ECO:0000259" key="10">
    <source>
        <dbReference type="PROSITE" id="PS50867"/>
    </source>
</evidence>
<keyword evidence="13" id="KW-1185">Reference proteome</keyword>
<feature type="compositionally biased region" description="Low complexity" evidence="8">
    <location>
        <begin position="1047"/>
        <end position="1057"/>
    </location>
</feature>
<evidence type="ECO:0000256" key="6">
    <source>
        <dbReference type="ARBA" id="ARBA00022723"/>
    </source>
</evidence>
<feature type="region of interest" description="Disordered" evidence="8">
    <location>
        <begin position="1105"/>
        <end position="1154"/>
    </location>
</feature>
<sequence length="1560" mass="166937">MARDSLPPQWAVLPEPDSSVPSDDESEPDDDISLPIAVGKRKATETSASPDKRTPKLPRLESDTAITSQRKAPKATTQTVSASVARPRASLAGPSRSISDGNAAQPRRKSLSERVLSQQQTVSLAATRVVRRTAKEKKRQLSDTPSPDPPEPSAARASGSRSNLPPPSSTDRPLLSSRAKVSARPARSGNNAYASISAPVPKKSNPPAKPDPPRKSNLSKPSAPPRSISSEVIEISSSDDDTPARPIATPRRPRPSTQTQPRSPKTPQGQHMGSIDILDSSPETLSSKAPPRRLPKPSAAARPPAPTQPTTPAKSSRPSTTQPSTSGQQSITAFLPATQSSAPKPVPRPRPRPKYRKSAPTGSSQGLASGQKEIPGFKTLDDGTLELLDDDDDVVPPKATASITHSMAVTAPHLSSRPEQAEPTIKSSPSKADAVDLRGLEDALLLSTNHPDPEPPANDDDEADMNAHSNPEPDPEPVANDLDFDVTSMDIHSSPEPMVGLDTTEDSAPFATRMASAPVSSPIPDPGVASALDIRDAEGTAERLEASLPMVPDEDRNSAVAGSPDMMLVSTDSTPERELPPVDTIDTHPSPVKPPEMDATEARSSPARSPAMDTTEAQPLPARPPVMDTMLPQSPLARPPAVDTTSPQPSPARSPAMDTISPQPSLVRPPVMYTPSPQPSLARSPAMDTTSPQPSPARPPSTGTTSPQPSPDTAEIPLVESPSRTSTPPQPRPPIRSLDDLRKMRKMAMQGTLKPASPLSQSVHPNSPTGSTGLLRLSFSPPKPSVSAPPFGAQSPTPLYGFQLGKGVITSPLMSIRANSPAAPTRVSSSPFMSPVSTMMEPSSPTLPPQSTPGRSSIPRTEVSPANPLAFHLESETSSQNQSPVVNPDGSEILSNVQRAPSADPAAPVVDDDDDYPLEYVDWDDVEPAEEVRADGISGQQEIVAQESQDRTTPDPSISLDVPLSPAVEETKETIQHIDPIGTESSGDVIGETDLEAARLGDPADAFEESSLTTTGQDAAVASGDVHDTDPVVDGPRSRVPSGASTPAADDPAVAAVDDPEDDPQLPGATDASPQIGRVGLPQSAIVDAAADDAALAVGELTLGAISDASGMDGTEPLSDIDDSDPDDDDPLALAPNAELPRMRPRHTQPRKRVVSPSLNDLLKDDLDLFGDDFEDALIPGDLAESRHASSGASSPLPTFDDLDEEMLGSEDPGRPVVKMLSWKDWVAERSAFEPEYFHARDLPNTLHDHINAMDDWSRSLESMRTVFEMAIHENTAKEEPHASPITVFNDVDNDPCPPWEFYYSNQMWHGDGVPAPTIEGLEGCDCYPKCLPNKKCKCFMRQRKTTADYTPGFVYDERGRAVQDDLPIFECNDLCRCDDDCRNRVVQNGRKCDIKIGKTRRKGWGVFAGCKIPKGTFIGLYSGELITEEAAEQRGLLYNKSGRTYLFDLDFFHLRDKNNEDWSPKYVVDAYHVGNFTRFLNHSCSPNSKLVACYINESDMEKPLLTIFSSRDIKEGEEVCFSYSGAADDDEDTAGAPKKDAIYVVCRCGARNCTGVMFK</sequence>
<dbReference type="InterPro" id="IPR046341">
    <property type="entry name" value="SET_dom_sf"/>
</dbReference>
<dbReference type="PROSITE" id="PS50867">
    <property type="entry name" value="PRE_SET"/>
    <property type="match status" value="1"/>
</dbReference>
<feature type="domain" description="SET" evidence="9">
    <location>
        <begin position="1393"/>
        <end position="1525"/>
    </location>
</feature>
<comment type="caution">
    <text evidence="12">The sequence shown here is derived from an EMBL/GenBank/DDBJ whole genome shotgun (WGS) entry which is preliminary data.</text>
</comment>
<evidence type="ECO:0000256" key="8">
    <source>
        <dbReference type="SAM" id="MobiDB-lite"/>
    </source>
</evidence>
<feature type="domain" description="Post-SET" evidence="11">
    <location>
        <begin position="1543"/>
        <end position="1559"/>
    </location>
</feature>
<accession>A0ABR3JD71</accession>
<proteinExistence type="predicted"/>
<evidence type="ECO:0000256" key="1">
    <source>
        <dbReference type="ARBA" id="ARBA00004286"/>
    </source>
</evidence>
<dbReference type="InterPro" id="IPR001214">
    <property type="entry name" value="SET_dom"/>
</dbReference>
<dbReference type="PROSITE" id="PS50868">
    <property type="entry name" value="POST_SET"/>
    <property type="match status" value="1"/>
</dbReference>
<feature type="compositionally biased region" description="Acidic residues" evidence="8">
    <location>
        <begin position="22"/>
        <end position="32"/>
    </location>
</feature>
<dbReference type="Pfam" id="PF05033">
    <property type="entry name" value="Pre-SET"/>
    <property type="match status" value="1"/>
</dbReference>
<dbReference type="Proteomes" id="UP001556367">
    <property type="component" value="Unassembled WGS sequence"/>
</dbReference>
<feature type="compositionally biased region" description="Acidic residues" evidence="8">
    <location>
        <begin position="1119"/>
        <end position="1131"/>
    </location>
</feature>
<organism evidence="12 13">
    <name type="scientific">Hohenbuehelia grisea</name>
    <dbReference type="NCBI Taxonomy" id="104357"/>
    <lineage>
        <taxon>Eukaryota</taxon>
        <taxon>Fungi</taxon>
        <taxon>Dikarya</taxon>
        <taxon>Basidiomycota</taxon>
        <taxon>Agaricomycotina</taxon>
        <taxon>Agaricomycetes</taxon>
        <taxon>Agaricomycetidae</taxon>
        <taxon>Agaricales</taxon>
        <taxon>Pleurotineae</taxon>
        <taxon>Pleurotaceae</taxon>
        <taxon>Hohenbuehelia</taxon>
    </lineage>
</organism>
<evidence type="ECO:0000313" key="13">
    <source>
        <dbReference type="Proteomes" id="UP001556367"/>
    </source>
</evidence>
<feature type="compositionally biased region" description="Acidic residues" evidence="8">
    <location>
        <begin position="910"/>
        <end position="929"/>
    </location>
</feature>
<feature type="compositionally biased region" description="Polar residues" evidence="8">
    <location>
        <begin position="115"/>
        <end position="124"/>
    </location>
</feature>
<dbReference type="PANTHER" id="PTHR46223">
    <property type="entry name" value="HISTONE-LYSINE N-METHYLTRANSFERASE SUV39H"/>
    <property type="match status" value="1"/>
</dbReference>
<feature type="compositionally biased region" description="Polar residues" evidence="8">
    <location>
        <begin position="938"/>
        <end position="947"/>
    </location>
</feature>
<feature type="compositionally biased region" description="Basic residues" evidence="8">
    <location>
        <begin position="129"/>
        <end position="138"/>
    </location>
</feature>
<name>A0ABR3JD71_9AGAR</name>
<evidence type="ECO:0000259" key="9">
    <source>
        <dbReference type="PROSITE" id="PS50280"/>
    </source>
</evidence>
<evidence type="ECO:0000256" key="5">
    <source>
        <dbReference type="ARBA" id="ARBA00022691"/>
    </source>
</evidence>
<dbReference type="SMART" id="SM00317">
    <property type="entry name" value="SET"/>
    <property type="match status" value="1"/>
</dbReference>
<feature type="region of interest" description="Disordered" evidence="8">
    <location>
        <begin position="544"/>
        <end position="792"/>
    </location>
</feature>
<evidence type="ECO:0000256" key="2">
    <source>
        <dbReference type="ARBA" id="ARBA00022454"/>
    </source>
</evidence>
<feature type="compositionally biased region" description="Basic and acidic residues" evidence="8">
    <location>
        <begin position="50"/>
        <end position="62"/>
    </location>
</feature>
<feature type="compositionally biased region" description="Low complexity" evidence="8">
    <location>
        <begin position="227"/>
        <end position="236"/>
    </location>
</feature>
<dbReference type="EMBL" id="JASNQZ010000008">
    <property type="protein sequence ID" value="KAL0953659.1"/>
    <property type="molecule type" value="Genomic_DNA"/>
</dbReference>
<comment type="subcellular location">
    <subcellularLocation>
        <location evidence="1">Chromosome</location>
    </subcellularLocation>
</comment>
<gene>
    <name evidence="12" type="ORF">HGRIS_004861</name>
</gene>
<dbReference type="Pfam" id="PF00856">
    <property type="entry name" value="SET"/>
    <property type="match status" value="1"/>
</dbReference>
<dbReference type="InterPro" id="IPR007728">
    <property type="entry name" value="Pre-SET_dom"/>
</dbReference>
<keyword evidence="5" id="KW-0949">S-adenosyl-L-methionine</keyword>
<feature type="compositionally biased region" description="Low complexity" evidence="8">
    <location>
        <begin position="244"/>
        <end position="263"/>
    </location>
</feature>
<feature type="compositionally biased region" description="Low complexity" evidence="8">
    <location>
        <begin position="310"/>
        <end position="330"/>
    </location>
</feature>
<dbReference type="PROSITE" id="PS50280">
    <property type="entry name" value="SET"/>
    <property type="match status" value="1"/>
</dbReference>
<keyword evidence="3" id="KW-0489">Methyltransferase</keyword>
<reference evidence="13" key="1">
    <citation type="submission" date="2024-06" db="EMBL/GenBank/DDBJ databases">
        <title>Multi-omics analyses provide insights into the biosynthesis of the anticancer antibiotic pleurotin in Hohenbuehelia grisea.</title>
        <authorList>
            <person name="Weaver J.A."/>
            <person name="Alberti F."/>
        </authorList>
    </citation>
    <scope>NUCLEOTIDE SEQUENCE [LARGE SCALE GENOMIC DNA]</scope>
    <source>
        <strain evidence="13">T-177</strain>
    </source>
</reference>
<feature type="compositionally biased region" description="Polar residues" evidence="8">
    <location>
        <begin position="876"/>
        <end position="885"/>
    </location>
</feature>
<feature type="compositionally biased region" description="Basic residues" evidence="8">
    <location>
        <begin position="1143"/>
        <end position="1154"/>
    </location>
</feature>